<keyword evidence="3" id="KW-1185">Reference proteome</keyword>
<dbReference type="AlphaFoldDB" id="A0A7Z2ZTM7"/>
<organism evidence="2 3">
    <name type="scientific">Massilia forsythiae</name>
    <dbReference type="NCBI Taxonomy" id="2728020"/>
    <lineage>
        <taxon>Bacteria</taxon>
        <taxon>Pseudomonadati</taxon>
        <taxon>Pseudomonadota</taxon>
        <taxon>Betaproteobacteria</taxon>
        <taxon>Burkholderiales</taxon>
        <taxon>Oxalobacteraceae</taxon>
        <taxon>Telluria group</taxon>
        <taxon>Massilia</taxon>
    </lineage>
</organism>
<keyword evidence="1" id="KW-0472">Membrane</keyword>
<dbReference type="EMBL" id="CP051685">
    <property type="protein sequence ID" value="QJE01420.1"/>
    <property type="molecule type" value="Genomic_DNA"/>
</dbReference>
<evidence type="ECO:0000256" key="1">
    <source>
        <dbReference type="SAM" id="Phobius"/>
    </source>
</evidence>
<evidence type="ECO:0000313" key="2">
    <source>
        <dbReference type="EMBL" id="QJE01420.1"/>
    </source>
</evidence>
<keyword evidence="1" id="KW-0812">Transmembrane</keyword>
<reference evidence="2 3" key="1">
    <citation type="submission" date="2020-04" db="EMBL/GenBank/DDBJ databases">
        <title>Genome sequencing of novel species.</title>
        <authorList>
            <person name="Heo J."/>
            <person name="Kim S.-J."/>
            <person name="Kim J.-S."/>
            <person name="Hong S.-B."/>
            <person name="Kwon S.-W."/>
        </authorList>
    </citation>
    <scope>NUCLEOTIDE SEQUENCE [LARGE SCALE GENOMIC DNA]</scope>
    <source>
        <strain evidence="2 3">GN2-R2</strain>
    </source>
</reference>
<gene>
    <name evidence="2" type="ORF">HH212_16390</name>
</gene>
<dbReference type="KEGG" id="mfy:HH212_16390"/>
<protein>
    <submittedName>
        <fullName evidence="2">YijD family membrane protein</fullName>
    </submittedName>
</protein>
<sequence length="111" mass="12690">MEEILIGTTVTFIGDALFRWLRHSIWRVSTFAIIWVVFARHCLQLEPLHPENVWPVLTLPIACSLAGAWLLGFILRSRIMRAAKGGMLVLSNRVDELAEIAEQYDNSTQRK</sequence>
<accession>A0A7Z2ZTM7</accession>
<proteinExistence type="predicted"/>
<feature type="transmembrane region" description="Helical" evidence="1">
    <location>
        <begin position="53"/>
        <end position="75"/>
    </location>
</feature>
<feature type="transmembrane region" description="Helical" evidence="1">
    <location>
        <begin position="24"/>
        <end position="41"/>
    </location>
</feature>
<evidence type="ECO:0000313" key="3">
    <source>
        <dbReference type="Proteomes" id="UP000502415"/>
    </source>
</evidence>
<dbReference type="Proteomes" id="UP000502415">
    <property type="component" value="Chromosome"/>
</dbReference>
<name>A0A7Z2ZTM7_9BURK</name>
<keyword evidence="1" id="KW-1133">Transmembrane helix</keyword>
<dbReference type="RefSeq" id="WP_170203446.1">
    <property type="nucleotide sequence ID" value="NZ_CP051685.1"/>
</dbReference>